<reference evidence="4 5" key="1">
    <citation type="submission" date="2023-01" db="EMBL/GenBank/DDBJ databases">
        <title>Analysis of 21 Apiospora genomes using comparative genomics revels a genus with tremendous synthesis potential of carbohydrate active enzymes and secondary metabolites.</title>
        <authorList>
            <person name="Sorensen T."/>
        </authorList>
    </citation>
    <scope>NUCLEOTIDE SEQUENCE [LARGE SCALE GENOMIC DNA]</scope>
    <source>
        <strain evidence="4 5">CBS 24483</strain>
    </source>
</reference>
<dbReference type="InterPro" id="IPR002110">
    <property type="entry name" value="Ankyrin_rpt"/>
</dbReference>
<dbReference type="GeneID" id="92069317"/>
<dbReference type="PROSITE" id="PS50297">
    <property type="entry name" value="ANK_REP_REGION"/>
    <property type="match status" value="1"/>
</dbReference>
<evidence type="ECO:0000256" key="1">
    <source>
        <dbReference type="ARBA" id="ARBA00022737"/>
    </source>
</evidence>
<sequence>MALGFPIKSDDGDSALHYVKETTPAECINVLKEHLPNYCDKRTDGILPVEVYIRGWLSTLATGIDQQPSADIQDRRCKAIEQLTSPSTLTSRDEIGLSVWNYAVTCVRLVKSFRSKSRFVICTCLGSVLRLGYMRSHEQSTGESGLMPLLEILDLSARKSYQSWPVGPEFLMHVADETDYWSLFCQSSIALELLHSSCYPDTEMTLVRFLSERGVFPGDREPCAALRYIELPYIYNINRTCQEAANLILDCLPEDSWNKIDPTEQESGLIRCTCSTWLAEELIRRGADPNLRTNPCYDNTPALVHHILERQTDVALCLLKNGARADEADARGVNAMHAAVITGNIGILESILPILSLSEHPSWFSWCTWACYGETGTADLLHLSALEGQLDCMKFLFQHDKAQKFIDETDRAWRAMHFAAFGGYMSIIRYMHQHGFDTNIRHQHDGYTPLHCAVEHQRASAVEQLIELGAESLEDRQGKTPWTWQCSWDFLTSLKYSIGVWPKSMADQIKALPSHPLRHPRIIDF</sequence>
<feature type="repeat" description="ANK" evidence="3">
    <location>
        <begin position="445"/>
        <end position="471"/>
    </location>
</feature>
<name>A0ABR1QSV8_9PEZI</name>
<evidence type="ECO:0008006" key="6">
    <source>
        <dbReference type="Google" id="ProtNLM"/>
    </source>
</evidence>
<keyword evidence="5" id="KW-1185">Reference proteome</keyword>
<proteinExistence type="predicted"/>
<accession>A0ABR1QSV8</accession>
<dbReference type="PANTHER" id="PTHR24198:SF165">
    <property type="entry name" value="ANKYRIN REPEAT-CONTAINING PROTEIN-RELATED"/>
    <property type="match status" value="1"/>
</dbReference>
<gene>
    <name evidence="4" type="ORF">PG986_000033</name>
</gene>
<dbReference type="EMBL" id="JAQQWE010000001">
    <property type="protein sequence ID" value="KAK7965756.1"/>
    <property type="molecule type" value="Genomic_DNA"/>
</dbReference>
<dbReference type="Proteomes" id="UP001391051">
    <property type="component" value="Unassembled WGS sequence"/>
</dbReference>
<evidence type="ECO:0000313" key="4">
    <source>
        <dbReference type="EMBL" id="KAK7965756.1"/>
    </source>
</evidence>
<comment type="caution">
    <text evidence="4">The sequence shown here is derived from an EMBL/GenBank/DDBJ whole genome shotgun (WGS) entry which is preliminary data.</text>
</comment>
<keyword evidence="2 3" id="KW-0040">ANK repeat</keyword>
<keyword evidence="1" id="KW-0677">Repeat</keyword>
<dbReference type="Pfam" id="PF12796">
    <property type="entry name" value="Ank_2"/>
    <property type="match status" value="1"/>
</dbReference>
<dbReference type="RefSeq" id="XP_066705148.1">
    <property type="nucleotide sequence ID" value="XM_066836255.1"/>
</dbReference>
<organism evidence="4 5">
    <name type="scientific">Apiospora aurea</name>
    <dbReference type="NCBI Taxonomy" id="335848"/>
    <lineage>
        <taxon>Eukaryota</taxon>
        <taxon>Fungi</taxon>
        <taxon>Dikarya</taxon>
        <taxon>Ascomycota</taxon>
        <taxon>Pezizomycotina</taxon>
        <taxon>Sordariomycetes</taxon>
        <taxon>Xylariomycetidae</taxon>
        <taxon>Amphisphaeriales</taxon>
        <taxon>Apiosporaceae</taxon>
        <taxon>Apiospora</taxon>
    </lineage>
</organism>
<dbReference type="PANTHER" id="PTHR24198">
    <property type="entry name" value="ANKYRIN REPEAT AND PROTEIN KINASE DOMAIN-CONTAINING PROTEIN"/>
    <property type="match status" value="1"/>
</dbReference>
<dbReference type="InterPro" id="IPR036770">
    <property type="entry name" value="Ankyrin_rpt-contain_sf"/>
</dbReference>
<evidence type="ECO:0000256" key="3">
    <source>
        <dbReference type="PROSITE-ProRule" id="PRU00023"/>
    </source>
</evidence>
<evidence type="ECO:0000256" key="2">
    <source>
        <dbReference type="ARBA" id="ARBA00023043"/>
    </source>
</evidence>
<protein>
    <recommendedName>
        <fullName evidence="6">Ankyrin</fullName>
    </recommendedName>
</protein>
<dbReference type="SUPFAM" id="SSF48403">
    <property type="entry name" value="Ankyrin repeat"/>
    <property type="match status" value="1"/>
</dbReference>
<dbReference type="Gene3D" id="1.25.40.20">
    <property type="entry name" value="Ankyrin repeat-containing domain"/>
    <property type="match status" value="2"/>
</dbReference>
<evidence type="ECO:0000313" key="5">
    <source>
        <dbReference type="Proteomes" id="UP001391051"/>
    </source>
</evidence>
<dbReference type="SMART" id="SM00248">
    <property type="entry name" value="ANK"/>
    <property type="match status" value="6"/>
</dbReference>
<dbReference type="PROSITE" id="PS50088">
    <property type="entry name" value="ANK_REPEAT"/>
    <property type="match status" value="1"/>
</dbReference>